<dbReference type="InterPro" id="IPR017441">
    <property type="entry name" value="Protein_kinase_ATP_BS"/>
</dbReference>
<evidence type="ECO:0000256" key="12">
    <source>
        <dbReference type="ARBA" id="ARBA00022777"/>
    </source>
</evidence>
<evidence type="ECO:0000313" key="20">
    <source>
        <dbReference type="EMBL" id="JAV81926.1"/>
    </source>
</evidence>
<keyword evidence="10" id="KW-0808">Transferase</keyword>
<evidence type="ECO:0000256" key="2">
    <source>
        <dbReference type="ARBA" id="ARBA00004123"/>
    </source>
</evidence>
<evidence type="ECO:0000256" key="11">
    <source>
        <dbReference type="ARBA" id="ARBA00022741"/>
    </source>
</evidence>
<dbReference type="PROSITE" id="PS00107">
    <property type="entry name" value="PROTEIN_KINASE_ATP"/>
    <property type="match status" value="1"/>
</dbReference>
<dbReference type="GO" id="GO:0035556">
    <property type="term" value="P:intracellular signal transduction"/>
    <property type="evidence" value="ECO:0007669"/>
    <property type="project" value="TreeGrafter"/>
</dbReference>
<evidence type="ECO:0000256" key="14">
    <source>
        <dbReference type="ARBA" id="ARBA00023212"/>
    </source>
</evidence>
<evidence type="ECO:0000256" key="16">
    <source>
        <dbReference type="ARBA" id="ARBA00047899"/>
    </source>
</evidence>
<evidence type="ECO:0000256" key="9">
    <source>
        <dbReference type="ARBA" id="ARBA00022553"/>
    </source>
</evidence>
<dbReference type="InterPro" id="IPR024604">
    <property type="entry name" value="GSG2_C"/>
</dbReference>
<keyword evidence="11 18" id="KW-0547">Nucleotide-binding</keyword>
<keyword evidence="13 18" id="KW-0067">ATP-binding</keyword>
<evidence type="ECO:0000256" key="7">
    <source>
        <dbReference type="ARBA" id="ARBA00022490"/>
    </source>
</evidence>
<evidence type="ECO:0000256" key="18">
    <source>
        <dbReference type="PROSITE-ProRule" id="PRU10141"/>
    </source>
</evidence>
<evidence type="ECO:0000256" key="13">
    <source>
        <dbReference type="ARBA" id="ARBA00022840"/>
    </source>
</evidence>
<dbReference type="GO" id="GO:0005737">
    <property type="term" value="C:cytoplasm"/>
    <property type="evidence" value="ECO:0007669"/>
    <property type="project" value="TreeGrafter"/>
</dbReference>
<dbReference type="GO" id="GO:0072354">
    <property type="term" value="F:histone H3T3 kinase activity"/>
    <property type="evidence" value="ECO:0007669"/>
    <property type="project" value="TreeGrafter"/>
</dbReference>
<dbReference type="Pfam" id="PF12330">
    <property type="entry name" value="Haspin_kinase"/>
    <property type="match status" value="1"/>
</dbReference>
<dbReference type="SMART" id="SM01331">
    <property type="entry name" value="DUF3635"/>
    <property type="match status" value="1"/>
</dbReference>
<dbReference type="GO" id="GO:0005634">
    <property type="term" value="C:nucleus"/>
    <property type="evidence" value="ECO:0007669"/>
    <property type="project" value="UniProtKB-SubCell"/>
</dbReference>
<organism evidence="20">
    <name type="scientific">Photinus pyralis</name>
    <name type="common">Common eastern firefly</name>
    <name type="synonym">Lampyris pyralis</name>
    <dbReference type="NCBI Taxonomy" id="7054"/>
    <lineage>
        <taxon>Eukaryota</taxon>
        <taxon>Metazoa</taxon>
        <taxon>Ecdysozoa</taxon>
        <taxon>Arthropoda</taxon>
        <taxon>Hexapoda</taxon>
        <taxon>Insecta</taxon>
        <taxon>Pterygota</taxon>
        <taxon>Neoptera</taxon>
        <taxon>Endopterygota</taxon>
        <taxon>Coleoptera</taxon>
        <taxon>Polyphaga</taxon>
        <taxon>Elateriformia</taxon>
        <taxon>Elateroidea</taxon>
        <taxon>Lampyridae</taxon>
        <taxon>Lampyrinae</taxon>
        <taxon>Photinus</taxon>
    </lineage>
</organism>
<name>A0A1Y1MDJ0_PHOPY</name>
<evidence type="ECO:0000256" key="3">
    <source>
        <dbReference type="ARBA" id="ARBA00004186"/>
    </source>
</evidence>
<dbReference type="EC" id="2.7.11.1" evidence="5"/>
<dbReference type="EMBL" id="GEZM01037800">
    <property type="protein sequence ID" value="JAV81926.1"/>
    <property type="molecule type" value="Transcribed_RNA"/>
</dbReference>
<evidence type="ECO:0000256" key="4">
    <source>
        <dbReference type="ARBA" id="ARBA00004286"/>
    </source>
</evidence>
<dbReference type="Gene3D" id="3.30.200.20">
    <property type="entry name" value="Phosphorylase Kinase, domain 1"/>
    <property type="match status" value="1"/>
</dbReference>
<keyword evidence="15" id="KW-0539">Nucleus</keyword>
<dbReference type="SUPFAM" id="SSF56112">
    <property type="entry name" value="Protein kinase-like (PK-like)"/>
    <property type="match status" value="1"/>
</dbReference>
<accession>A0A1Y1MDJ0</accession>
<keyword evidence="12" id="KW-0418">Kinase</keyword>
<dbReference type="GO" id="GO:0005694">
    <property type="term" value="C:chromosome"/>
    <property type="evidence" value="ECO:0007669"/>
    <property type="project" value="UniProtKB-SubCell"/>
</dbReference>
<keyword evidence="9" id="KW-0597">Phosphoprotein</keyword>
<dbReference type="GO" id="GO:0000278">
    <property type="term" value="P:mitotic cell cycle"/>
    <property type="evidence" value="ECO:0007669"/>
    <property type="project" value="TreeGrafter"/>
</dbReference>
<dbReference type="PANTHER" id="PTHR24419:SF18">
    <property type="entry name" value="SERINE_THREONINE-PROTEIN KINASE HASPIN"/>
    <property type="match status" value="1"/>
</dbReference>
<evidence type="ECO:0000259" key="19">
    <source>
        <dbReference type="PROSITE" id="PS50011"/>
    </source>
</evidence>
<evidence type="ECO:0000256" key="1">
    <source>
        <dbReference type="ARBA" id="ARBA00001946"/>
    </source>
</evidence>
<comment type="catalytic activity">
    <reaction evidence="16">
        <text>L-threonyl-[protein] + ATP = O-phospho-L-threonyl-[protein] + ADP + H(+)</text>
        <dbReference type="Rhea" id="RHEA:46608"/>
        <dbReference type="Rhea" id="RHEA-COMP:11060"/>
        <dbReference type="Rhea" id="RHEA-COMP:11605"/>
        <dbReference type="ChEBI" id="CHEBI:15378"/>
        <dbReference type="ChEBI" id="CHEBI:30013"/>
        <dbReference type="ChEBI" id="CHEBI:30616"/>
        <dbReference type="ChEBI" id="CHEBI:61977"/>
        <dbReference type="ChEBI" id="CHEBI:456216"/>
        <dbReference type="EC" id="2.7.11.1"/>
    </reaction>
</comment>
<keyword evidence="7" id="KW-0963">Cytoplasm</keyword>
<dbReference type="FunFam" id="1.10.510.10:FF:000401">
    <property type="entry name" value="serine/threonine-protein kinase haspin"/>
    <property type="match status" value="1"/>
</dbReference>
<feature type="domain" description="Protein kinase" evidence="19">
    <location>
        <begin position="87"/>
        <end position="400"/>
    </location>
</feature>
<dbReference type="GO" id="GO:0005524">
    <property type="term" value="F:ATP binding"/>
    <property type="evidence" value="ECO:0007669"/>
    <property type="project" value="UniProtKB-UniRule"/>
</dbReference>
<feature type="binding site" evidence="18">
    <location>
        <position position="115"/>
    </location>
    <ligand>
        <name>ATP</name>
        <dbReference type="ChEBI" id="CHEBI:30616"/>
    </ligand>
</feature>
<evidence type="ECO:0000256" key="6">
    <source>
        <dbReference type="ARBA" id="ARBA00022454"/>
    </source>
</evidence>
<dbReference type="PROSITE" id="PS50011">
    <property type="entry name" value="PROTEIN_KINASE_DOM"/>
    <property type="match status" value="1"/>
</dbReference>
<keyword evidence="8" id="KW-0723">Serine/threonine-protein kinase</keyword>
<dbReference type="Gene3D" id="1.10.510.10">
    <property type="entry name" value="Transferase(Phosphotransferase) domain 1"/>
    <property type="match status" value="1"/>
</dbReference>
<dbReference type="PANTHER" id="PTHR24419">
    <property type="entry name" value="INTERLEUKIN-1 RECEPTOR-ASSOCIATED KINASE"/>
    <property type="match status" value="1"/>
</dbReference>
<protein>
    <recommendedName>
        <fullName evidence="5">non-specific serine/threonine protein kinase</fullName>
        <ecNumber evidence="5">2.7.11.1</ecNumber>
    </recommendedName>
</protein>
<dbReference type="FunFam" id="3.30.200.20:FF:000409">
    <property type="entry name" value="serine/threonine-protein kinase haspin"/>
    <property type="match status" value="1"/>
</dbReference>
<comment type="catalytic activity">
    <reaction evidence="17">
        <text>L-seryl-[protein] + ATP = O-phospho-L-seryl-[protein] + ADP + H(+)</text>
        <dbReference type="Rhea" id="RHEA:17989"/>
        <dbReference type="Rhea" id="RHEA-COMP:9863"/>
        <dbReference type="Rhea" id="RHEA-COMP:11604"/>
        <dbReference type="ChEBI" id="CHEBI:15378"/>
        <dbReference type="ChEBI" id="CHEBI:29999"/>
        <dbReference type="ChEBI" id="CHEBI:30616"/>
        <dbReference type="ChEBI" id="CHEBI:83421"/>
        <dbReference type="ChEBI" id="CHEBI:456216"/>
        <dbReference type="EC" id="2.7.11.1"/>
    </reaction>
</comment>
<keyword evidence="6" id="KW-0158">Chromosome</keyword>
<comment type="cofactor">
    <cofactor evidence="1">
        <name>Mg(2+)</name>
        <dbReference type="ChEBI" id="CHEBI:18420"/>
    </cofactor>
</comment>
<dbReference type="AlphaFoldDB" id="A0A1Y1MDJ0"/>
<dbReference type="SMART" id="SM00220">
    <property type="entry name" value="S_TKc"/>
    <property type="match status" value="1"/>
</dbReference>
<evidence type="ECO:0000256" key="5">
    <source>
        <dbReference type="ARBA" id="ARBA00012513"/>
    </source>
</evidence>
<reference evidence="20" key="1">
    <citation type="journal article" date="2016" name="Sci. Rep.">
        <title>Molecular characterization of firefly nuptial gifts: a multi-omics approach sheds light on postcopulatory sexual selection.</title>
        <authorList>
            <person name="Al-Wathiqui N."/>
            <person name="Fallon T.R."/>
            <person name="South A."/>
            <person name="Weng J.K."/>
            <person name="Lewis S.M."/>
        </authorList>
    </citation>
    <scope>NUCLEOTIDE SEQUENCE</scope>
</reference>
<evidence type="ECO:0000256" key="15">
    <source>
        <dbReference type="ARBA" id="ARBA00023242"/>
    </source>
</evidence>
<dbReference type="GO" id="GO:0005819">
    <property type="term" value="C:spindle"/>
    <property type="evidence" value="ECO:0007669"/>
    <property type="project" value="UniProtKB-SubCell"/>
</dbReference>
<proteinExistence type="predicted"/>
<dbReference type="InterPro" id="IPR000719">
    <property type="entry name" value="Prot_kinase_dom"/>
</dbReference>
<dbReference type="InterPro" id="IPR011009">
    <property type="entry name" value="Kinase-like_dom_sf"/>
</dbReference>
<comment type="subcellular location">
    <subcellularLocation>
        <location evidence="4">Chromosome</location>
    </subcellularLocation>
    <subcellularLocation>
        <location evidence="3">Cytoplasm</location>
        <location evidence="3">Cytoskeleton</location>
        <location evidence="3">Spindle</location>
    </subcellularLocation>
    <subcellularLocation>
        <location evidence="2">Nucleus</location>
    </subcellularLocation>
</comment>
<evidence type="ECO:0000256" key="17">
    <source>
        <dbReference type="ARBA" id="ARBA00048679"/>
    </source>
</evidence>
<evidence type="ECO:0000256" key="10">
    <source>
        <dbReference type="ARBA" id="ARBA00022679"/>
    </source>
</evidence>
<dbReference type="GO" id="GO:0010564">
    <property type="term" value="P:regulation of cell cycle process"/>
    <property type="evidence" value="ECO:0007669"/>
    <property type="project" value="UniProtKB-ARBA"/>
</dbReference>
<evidence type="ECO:0000256" key="8">
    <source>
        <dbReference type="ARBA" id="ARBA00022527"/>
    </source>
</evidence>
<keyword evidence="14" id="KW-0206">Cytoskeleton</keyword>
<sequence>MFYTLQEELLLNFKCLSLTNSLETAYGPDSTTETLYQEESIGESLHLTRNKSIYVETPYEQARNLVLRKCGQEKPLPFEECYPSTILQRCRKIGEGVYGEVFLYKNSDGFGTVMKIIPIEGSQLVNDEPQKKFHEILSEIVIAMELSNLRYNKKNSTTGFSELKTVKCVQGRYPERLLDLWDLYDETHNSENDSPQMFGDNQLYIILELANGGIDMETFEFQNASESLYLFKQIACSLAVAENACEFEHRDLHWGNVLISKSDNDKLLRYTLNGREFFIPSNGIEASIIDFTLSRVKVENAVIYNDISKDPDLFNATGEYQFEIYKLMQKKNNNEWEHYEPYTNVLWLHYVTNQMIYAVRYAKSSTKNHNASLRKLIKLNNNILKYQNVAELINNEFLKE</sequence>